<dbReference type="GO" id="GO:0006402">
    <property type="term" value="P:mRNA catabolic process"/>
    <property type="evidence" value="ECO:0007669"/>
    <property type="project" value="TreeGrafter"/>
</dbReference>
<dbReference type="SUPFAM" id="SSF50249">
    <property type="entry name" value="Nucleic acid-binding proteins"/>
    <property type="match status" value="2"/>
</dbReference>
<dbReference type="Pfam" id="PF00773">
    <property type="entry name" value="RNB"/>
    <property type="match status" value="1"/>
</dbReference>
<feature type="domain" description="RNB" evidence="2">
    <location>
        <begin position="51"/>
        <end position="384"/>
    </location>
</feature>
<accession>A0A538TJI7</accession>
<dbReference type="GO" id="GO:0003723">
    <property type="term" value="F:RNA binding"/>
    <property type="evidence" value="ECO:0007669"/>
    <property type="project" value="InterPro"/>
</dbReference>
<organism evidence="3 4">
    <name type="scientific">Eiseniibacteriota bacterium</name>
    <dbReference type="NCBI Taxonomy" id="2212470"/>
    <lineage>
        <taxon>Bacteria</taxon>
        <taxon>Candidatus Eiseniibacteriota</taxon>
    </lineage>
</organism>
<comment type="caution">
    <text evidence="3">The sequence shown here is derived from an EMBL/GenBank/DDBJ whole genome shotgun (WGS) entry which is preliminary data.</text>
</comment>
<dbReference type="EMBL" id="VBOZ01000029">
    <property type="protein sequence ID" value="TMQ63781.1"/>
    <property type="molecule type" value="Genomic_DNA"/>
</dbReference>
<reference evidence="3 4" key="1">
    <citation type="journal article" date="2019" name="Nat. Microbiol.">
        <title>Mediterranean grassland soil C-N compound turnover is dependent on rainfall and depth, and is mediated by genomically divergent microorganisms.</title>
        <authorList>
            <person name="Diamond S."/>
            <person name="Andeer P.F."/>
            <person name="Li Z."/>
            <person name="Crits-Christoph A."/>
            <person name="Burstein D."/>
            <person name="Anantharaman K."/>
            <person name="Lane K.R."/>
            <person name="Thomas B.C."/>
            <person name="Pan C."/>
            <person name="Northen T.R."/>
            <person name="Banfield J.F."/>
        </authorList>
    </citation>
    <scope>NUCLEOTIDE SEQUENCE [LARGE SCALE GENOMIC DNA]</scope>
    <source>
        <strain evidence="3">WS_9</strain>
    </source>
</reference>
<dbReference type="PANTHER" id="PTHR23355">
    <property type="entry name" value="RIBONUCLEASE"/>
    <property type="match status" value="1"/>
</dbReference>
<dbReference type="SMART" id="SM00955">
    <property type="entry name" value="RNB"/>
    <property type="match status" value="1"/>
</dbReference>
<feature type="domain" description="S1 motif" evidence="1">
    <location>
        <begin position="427"/>
        <end position="489"/>
    </location>
</feature>
<evidence type="ECO:0000313" key="4">
    <source>
        <dbReference type="Proteomes" id="UP000317691"/>
    </source>
</evidence>
<dbReference type="GO" id="GO:0005829">
    <property type="term" value="C:cytosol"/>
    <property type="evidence" value="ECO:0007669"/>
    <property type="project" value="TreeGrafter"/>
</dbReference>
<dbReference type="GO" id="GO:0004540">
    <property type="term" value="F:RNA nuclease activity"/>
    <property type="evidence" value="ECO:0007669"/>
    <property type="project" value="InterPro"/>
</dbReference>
<evidence type="ECO:0000313" key="3">
    <source>
        <dbReference type="EMBL" id="TMQ63781.1"/>
    </source>
</evidence>
<dbReference type="SMART" id="SM00316">
    <property type="entry name" value="S1"/>
    <property type="match status" value="1"/>
</dbReference>
<dbReference type="InterPro" id="IPR050180">
    <property type="entry name" value="RNR_Ribonuclease"/>
</dbReference>
<dbReference type="InterPro" id="IPR012340">
    <property type="entry name" value="NA-bd_OB-fold"/>
</dbReference>
<dbReference type="Proteomes" id="UP000317691">
    <property type="component" value="Unassembled WGS sequence"/>
</dbReference>
<sequence>MSVRMEGERALLLRVARQAMVARGLEPEFSAAALAEAQRIAAPAAPFGPDLRDLRELVWCSIDNDDSRDLDQLTVAAPVPGGGTRLLVAIADVSASVVPGSALDGHAGANTTSIYTVPQNFPMLPERLSTNLTSLGQGEDRMAVVVEIVVGDVGSSDTSSVYRAIVRNQAKLAYSSVGAWLEGRGGMPPAIAAVAGLADNLRLQDRAAQRLKAWRHEHGALELETIEVRATFDGDSLSGLVAEDRNRAKEIIEDSMIAANGAIARFLTDHRFPVMRRVVRSPERWQRIVDIAAQFGDPLPSTPDASALHDFLTRRRAADPLRFPDLSLSVIKLLGRGEYEASFPGQEVTGHFGLAVNDYTHSTAPNRRYPDLITQRLVKAALAGQPVPYDRHPLEALAAHCTQKEDDAQKVERLLRKAAAAYLLTDRIGQEFEGIVTGASDKGTWARIFDPPVEGRIEQGAAGLDVGDRVRLKLTHTDPERGFIDFTCVHHDAAAPARGRASGA</sequence>
<evidence type="ECO:0000259" key="2">
    <source>
        <dbReference type="SMART" id="SM00955"/>
    </source>
</evidence>
<dbReference type="InterPro" id="IPR003029">
    <property type="entry name" value="S1_domain"/>
</dbReference>
<proteinExistence type="predicted"/>
<evidence type="ECO:0000259" key="1">
    <source>
        <dbReference type="SMART" id="SM00316"/>
    </source>
</evidence>
<dbReference type="AlphaFoldDB" id="A0A538TJI7"/>
<dbReference type="PANTHER" id="PTHR23355:SF37">
    <property type="entry name" value="EXORIBONUCLEASE 2"/>
    <property type="match status" value="1"/>
</dbReference>
<dbReference type="InterPro" id="IPR001900">
    <property type="entry name" value="RNase_II/R"/>
</dbReference>
<dbReference type="InterPro" id="IPR040596">
    <property type="entry name" value="RNase_II_C_S1"/>
</dbReference>
<dbReference type="Pfam" id="PF18614">
    <property type="entry name" value="RNase_II_C_S1"/>
    <property type="match status" value="1"/>
</dbReference>
<gene>
    <name evidence="3" type="ORF">E6K79_09040</name>
</gene>
<protein>
    <submittedName>
        <fullName evidence="3">RNB domain-containing ribonuclease</fullName>
    </submittedName>
</protein>
<name>A0A538TJI7_UNCEI</name>